<gene>
    <name evidence="1" type="ORF">PCOR1329_LOCUS80466</name>
</gene>
<dbReference type="Proteomes" id="UP001189429">
    <property type="component" value="Unassembled WGS sequence"/>
</dbReference>
<name>A0ABN9XWJ2_9DINO</name>
<evidence type="ECO:0000313" key="1">
    <source>
        <dbReference type="EMBL" id="CAK0904470.1"/>
    </source>
</evidence>
<sequence length="164" mass="18632">MPTDAFGILLAVEGAIQQRERGNSGLVIIQTVLKNCFGHVCPHLVDVLALRLGMNAECSRFLFLSNVSRPMFVRPSGDVPPRGECHREIQRHQQLAPYWRGLHARYMFHHHPYLPFHTYVDDPTLLGKTWAQVAAASWTGFPGSGRTRTRRPSRPSRWVTFLMG</sequence>
<proteinExistence type="predicted"/>
<evidence type="ECO:0000313" key="2">
    <source>
        <dbReference type="Proteomes" id="UP001189429"/>
    </source>
</evidence>
<reference evidence="1" key="1">
    <citation type="submission" date="2023-10" db="EMBL/GenBank/DDBJ databases">
        <authorList>
            <person name="Chen Y."/>
            <person name="Shah S."/>
            <person name="Dougan E. K."/>
            <person name="Thang M."/>
            <person name="Chan C."/>
        </authorList>
    </citation>
    <scope>NUCLEOTIDE SEQUENCE [LARGE SCALE GENOMIC DNA]</scope>
</reference>
<organism evidence="1 2">
    <name type="scientific">Prorocentrum cordatum</name>
    <dbReference type="NCBI Taxonomy" id="2364126"/>
    <lineage>
        <taxon>Eukaryota</taxon>
        <taxon>Sar</taxon>
        <taxon>Alveolata</taxon>
        <taxon>Dinophyceae</taxon>
        <taxon>Prorocentrales</taxon>
        <taxon>Prorocentraceae</taxon>
        <taxon>Prorocentrum</taxon>
    </lineage>
</organism>
<keyword evidence="2" id="KW-1185">Reference proteome</keyword>
<dbReference type="EMBL" id="CAUYUJ010021400">
    <property type="protein sequence ID" value="CAK0904470.1"/>
    <property type="molecule type" value="Genomic_DNA"/>
</dbReference>
<comment type="caution">
    <text evidence="1">The sequence shown here is derived from an EMBL/GenBank/DDBJ whole genome shotgun (WGS) entry which is preliminary data.</text>
</comment>
<protein>
    <submittedName>
        <fullName evidence="1">Uncharacterized protein</fullName>
    </submittedName>
</protein>
<accession>A0ABN9XWJ2</accession>